<dbReference type="InterPro" id="IPR050944">
    <property type="entry name" value="FAM83"/>
</dbReference>
<name>A0A8C0H6U2_CHEAB</name>
<dbReference type="AlphaFoldDB" id="A0A8C0H6U2"/>
<evidence type="ECO:0000313" key="4">
    <source>
        <dbReference type="Ensembl" id="ENSCABP00000014602.1"/>
    </source>
</evidence>
<proteinExistence type="inferred from homology"/>
<dbReference type="Gene3D" id="3.30.870.10">
    <property type="entry name" value="Endonuclease Chain A"/>
    <property type="match status" value="1"/>
</dbReference>
<dbReference type="PANTHER" id="PTHR16181:SF29">
    <property type="entry name" value="PROTEIN FAM83A-RELATED"/>
    <property type="match status" value="1"/>
</dbReference>
<feature type="compositionally biased region" description="Polar residues" evidence="2">
    <location>
        <begin position="381"/>
        <end position="391"/>
    </location>
</feature>
<reference evidence="4" key="2">
    <citation type="submission" date="2025-09" db="UniProtKB">
        <authorList>
            <consortium name="Ensembl"/>
        </authorList>
    </citation>
    <scope>IDENTIFICATION</scope>
</reference>
<dbReference type="GeneTree" id="ENSGT00940000161572"/>
<dbReference type="GO" id="GO:0007165">
    <property type="term" value="P:signal transduction"/>
    <property type="evidence" value="ECO:0007669"/>
    <property type="project" value="TreeGrafter"/>
</dbReference>
<accession>A0A8C0H6U2</accession>
<evidence type="ECO:0000259" key="3">
    <source>
        <dbReference type="Pfam" id="PF07894"/>
    </source>
</evidence>
<organism evidence="4 5">
    <name type="scientific">Chelonoidis abingdonii</name>
    <name type="common">Abingdon island giant tortoise</name>
    <name type="synonym">Testudo abingdonii</name>
    <dbReference type="NCBI Taxonomy" id="106734"/>
    <lineage>
        <taxon>Eukaryota</taxon>
        <taxon>Metazoa</taxon>
        <taxon>Chordata</taxon>
        <taxon>Craniata</taxon>
        <taxon>Vertebrata</taxon>
        <taxon>Euteleostomi</taxon>
        <taxon>Archelosauria</taxon>
        <taxon>Testudinata</taxon>
        <taxon>Testudines</taxon>
        <taxon>Cryptodira</taxon>
        <taxon>Durocryptodira</taxon>
        <taxon>Testudinoidea</taxon>
        <taxon>Testudinidae</taxon>
        <taxon>Chelonoidis</taxon>
    </lineage>
</organism>
<keyword evidence="5" id="KW-1185">Reference proteome</keyword>
<feature type="region of interest" description="Disordered" evidence="2">
    <location>
        <begin position="1"/>
        <end position="21"/>
    </location>
</feature>
<feature type="compositionally biased region" description="Basic and acidic residues" evidence="2">
    <location>
        <begin position="393"/>
        <end position="402"/>
    </location>
</feature>
<dbReference type="Pfam" id="PF07894">
    <property type="entry name" value="SACK1"/>
    <property type="match status" value="1"/>
</dbReference>
<dbReference type="InterPro" id="IPR012461">
    <property type="entry name" value="SACK1"/>
</dbReference>
<evidence type="ECO:0000313" key="5">
    <source>
        <dbReference type="Proteomes" id="UP000694404"/>
    </source>
</evidence>
<feature type="region of interest" description="Disordered" evidence="2">
    <location>
        <begin position="339"/>
        <end position="418"/>
    </location>
</feature>
<dbReference type="GO" id="GO:0019901">
    <property type="term" value="F:protein kinase binding"/>
    <property type="evidence" value="ECO:0007669"/>
    <property type="project" value="TreeGrafter"/>
</dbReference>
<dbReference type="SUPFAM" id="SSF56024">
    <property type="entry name" value="Phospholipase D/nuclease"/>
    <property type="match status" value="1"/>
</dbReference>
<feature type="domain" description="Scaffolding anchor of CK1" evidence="3">
    <location>
        <begin position="17"/>
        <end position="243"/>
    </location>
</feature>
<evidence type="ECO:0000256" key="2">
    <source>
        <dbReference type="SAM" id="MobiDB-lite"/>
    </source>
</evidence>
<comment type="similarity">
    <text evidence="1">Belongs to the FAM83 family.</text>
</comment>
<dbReference type="PANTHER" id="PTHR16181">
    <property type="entry name" value="PROTEIN FAM83A-RELATED"/>
    <property type="match status" value="1"/>
</dbReference>
<reference evidence="4" key="1">
    <citation type="submission" date="2025-08" db="UniProtKB">
        <authorList>
            <consortium name="Ensembl"/>
        </authorList>
    </citation>
    <scope>IDENTIFICATION</scope>
</reference>
<protein>
    <recommendedName>
        <fullName evidence="3">Scaffolding anchor of CK1 domain-containing protein</fullName>
    </recommendedName>
</protein>
<dbReference type="Proteomes" id="UP000694404">
    <property type="component" value="Unplaced"/>
</dbReference>
<sequence length="503" mass="53892">MAASQLDCLEDAPAGTPVTESSPEFFYSEGQRLAVEALLAGGQSAYVQCLAQDRLRPFLSNDELRHLAEAAQDVPEPAGECEGDADELSLSYWPGCSDEPIPELELGWPLDGNWKGITRAEVYTHPPGDGAPKVKELVRRKIQQAAKVVAIVMDVFTDPDILLDLHEAGTQRGVPVYLILGEEHLAAFLSTAEGACLNVRYMENLRVRVIAGCTFRSRQRKQITGTLKEKFLLIDGDTSVRASRGSHFQRLIFLTDVPVLLVRTFNFSRCLPATCPSPRPPATAAPAARLPAANGGLQAGQSATGWPSAARVRPQHVAGRAATLVQLVARVVRPRRAMNLPGVLGPEGHSALSDVDRGSRPGRLAGAVGQRPSKSLWDLSRLSQLSGSSTGRDGPESGDEAKVSGQGQAREGAASPRGQGWGFGGVHCVSWEAGLGIRGPCVSWRGRTLGYGSLLYILGVKGLACGVPCDPRGQGWGLEPLYPGSQDWRFFWGEFTVYPGEQG</sequence>
<dbReference type="Ensembl" id="ENSCABT00000015997.1">
    <property type="protein sequence ID" value="ENSCABP00000014602.1"/>
    <property type="gene ID" value="ENSCABG00000010906.1"/>
</dbReference>
<evidence type="ECO:0000256" key="1">
    <source>
        <dbReference type="ARBA" id="ARBA00006937"/>
    </source>
</evidence>